<evidence type="ECO:0000256" key="3">
    <source>
        <dbReference type="ARBA" id="ARBA00023004"/>
    </source>
</evidence>
<name>A0A1V2ZXQ7_9GAMM</name>
<sequence>MSQPSFAVFAEQTLDDFYARLSDHPDLGDLDIDLIDGVLTLEFEDGAQMILNRQEAAEQIWLSSPEGPAHFGYDEATGQWQNDRTGETLETTLARVLGGKLGTSIEL</sequence>
<evidence type="ECO:0000313" key="5">
    <source>
        <dbReference type="EMBL" id="OOC09894.1"/>
    </source>
</evidence>
<dbReference type="InterPro" id="IPR020895">
    <property type="entry name" value="Frataxin_CS"/>
</dbReference>
<dbReference type="GO" id="GO:0004322">
    <property type="term" value="F:ferroxidase activity"/>
    <property type="evidence" value="ECO:0007669"/>
    <property type="project" value="TreeGrafter"/>
</dbReference>
<dbReference type="SMART" id="SM01219">
    <property type="entry name" value="Frataxin_Cyay"/>
    <property type="match status" value="1"/>
</dbReference>
<dbReference type="InterPro" id="IPR047584">
    <property type="entry name" value="CyaY"/>
</dbReference>
<gene>
    <name evidence="4" type="primary">cyaY</name>
    <name evidence="5" type="ORF">B1A74_08585</name>
</gene>
<dbReference type="EMBL" id="MUZR01000030">
    <property type="protein sequence ID" value="OOC09894.1"/>
    <property type="molecule type" value="Genomic_DNA"/>
</dbReference>
<keyword evidence="2 4" id="KW-0479">Metal-binding</keyword>
<dbReference type="OrthoDB" id="285675at2"/>
<dbReference type="AlphaFoldDB" id="A0A1V2ZXQ7"/>
<dbReference type="Pfam" id="PF01491">
    <property type="entry name" value="Frataxin_Cyay"/>
    <property type="match status" value="1"/>
</dbReference>
<dbReference type="InterPro" id="IPR002908">
    <property type="entry name" value="Frataxin/CyaY"/>
</dbReference>
<dbReference type="Gene3D" id="3.30.920.10">
    <property type="entry name" value="Frataxin/CyaY"/>
    <property type="match status" value="1"/>
</dbReference>
<keyword evidence="6" id="KW-1185">Reference proteome</keyword>
<proteinExistence type="inferred from homology"/>
<dbReference type="GO" id="GO:0016226">
    <property type="term" value="P:iron-sulfur cluster assembly"/>
    <property type="evidence" value="ECO:0007669"/>
    <property type="project" value="UniProtKB-UniRule"/>
</dbReference>
<keyword evidence="3 4" id="KW-0408">Iron</keyword>
<dbReference type="SUPFAM" id="SSF55387">
    <property type="entry name" value="Frataxin/Nqo15-like"/>
    <property type="match status" value="1"/>
</dbReference>
<dbReference type="GO" id="GO:0005737">
    <property type="term" value="C:cytoplasm"/>
    <property type="evidence" value="ECO:0007669"/>
    <property type="project" value="UniProtKB-ARBA"/>
</dbReference>
<evidence type="ECO:0000256" key="2">
    <source>
        <dbReference type="ARBA" id="ARBA00022723"/>
    </source>
</evidence>
<evidence type="ECO:0000313" key="6">
    <source>
        <dbReference type="Proteomes" id="UP000189177"/>
    </source>
</evidence>
<dbReference type="PANTHER" id="PTHR16821:SF2">
    <property type="entry name" value="FRATAXIN, MITOCHONDRIAL"/>
    <property type="match status" value="1"/>
</dbReference>
<dbReference type="RefSeq" id="WP_018870757.1">
    <property type="nucleotide sequence ID" value="NZ_MUZR01000030.1"/>
</dbReference>
<dbReference type="NCBIfam" id="TIGR03421">
    <property type="entry name" value="FeS_CyaY"/>
    <property type="match status" value="1"/>
</dbReference>
<reference evidence="5 6" key="1">
    <citation type="submission" date="2017-02" db="EMBL/GenBank/DDBJ databases">
        <title>Genomic diversity within the haloalkaliphilic genus Thioalkalivibrio.</title>
        <authorList>
            <person name="Ahn A.-C."/>
            <person name="Meier-Kolthoff J."/>
            <person name="Overmars L."/>
            <person name="Richter M."/>
            <person name="Woyke T."/>
            <person name="Sorokin D.Y."/>
            <person name="Muyzer G."/>
        </authorList>
    </citation>
    <scope>NUCLEOTIDE SEQUENCE [LARGE SCALE GENOMIC DNA]</scope>
    <source>
        <strain evidence="5 6">HL17</strain>
    </source>
</reference>
<dbReference type="Proteomes" id="UP000189177">
    <property type="component" value="Unassembled WGS sequence"/>
</dbReference>
<accession>A0A1V2ZXQ7</accession>
<organism evidence="5 6">
    <name type="scientific">Thioalkalivibrio halophilus</name>
    <dbReference type="NCBI Taxonomy" id="252474"/>
    <lineage>
        <taxon>Bacteria</taxon>
        <taxon>Pseudomonadati</taxon>
        <taxon>Pseudomonadota</taxon>
        <taxon>Gammaproteobacteria</taxon>
        <taxon>Chromatiales</taxon>
        <taxon>Ectothiorhodospiraceae</taxon>
        <taxon>Thioalkalivibrio</taxon>
    </lineage>
</organism>
<protein>
    <recommendedName>
        <fullName evidence="4">Iron-sulfur cluster assembly protein CyaY</fullName>
    </recommendedName>
</protein>
<dbReference type="GO" id="GO:0051537">
    <property type="term" value="F:2 iron, 2 sulfur cluster binding"/>
    <property type="evidence" value="ECO:0007669"/>
    <property type="project" value="TreeGrafter"/>
</dbReference>
<dbReference type="PANTHER" id="PTHR16821">
    <property type="entry name" value="FRATAXIN"/>
    <property type="match status" value="1"/>
</dbReference>
<dbReference type="STRING" id="252474.B1A74_08585"/>
<dbReference type="GO" id="GO:0008198">
    <property type="term" value="F:ferrous iron binding"/>
    <property type="evidence" value="ECO:0007669"/>
    <property type="project" value="TreeGrafter"/>
</dbReference>
<comment type="similarity">
    <text evidence="1 4">Belongs to the frataxin family.</text>
</comment>
<dbReference type="GO" id="GO:0034986">
    <property type="term" value="F:iron chaperone activity"/>
    <property type="evidence" value="ECO:0007669"/>
    <property type="project" value="TreeGrafter"/>
</dbReference>
<dbReference type="PROSITE" id="PS50810">
    <property type="entry name" value="FRATAXIN_2"/>
    <property type="match status" value="1"/>
</dbReference>
<dbReference type="PROSITE" id="PS01344">
    <property type="entry name" value="FRATAXIN_1"/>
    <property type="match status" value="1"/>
</dbReference>
<dbReference type="GO" id="GO:0008199">
    <property type="term" value="F:ferric iron binding"/>
    <property type="evidence" value="ECO:0007669"/>
    <property type="project" value="InterPro"/>
</dbReference>
<dbReference type="HAMAP" id="MF_00142">
    <property type="entry name" value="CyaY"/>
    <property type="match status" value="1"/>
</dbReference>
<evidence type="ECO:0000256" key="1">
    <source>
        <dbReference type="ARBA" id="ARBA00008183"/>
    </source>
</evidence>
<evidence type="ECO:0000256" key="4">
    <source>
        <dbReference type="HAMAP-Rule" id="MF_00142"/>
    </source>
</evidence>
<dbReference type="InterPro" id="IPR036524">
    <property type="entry name" value="Frataxin/CyaY_sf"/>
</dbReference>
<comment type="function">
    <text evidence="4">Involved in iron-sulfur (Fe-S) cluster assembly. May act as a regulator of Fe-S biogenesis.</text>
</comment>
<comment type="caution">
    <text evidence="5">The sequence shown here is derived from an EMBL/GenBank/DDBJ whole genome shotgun (WGS) entry which is preliminary data.</text>
</comment>
<dbReference type="GO" id="GO:0006879">
    <property type="term" value="P:intracellular iron ion homeostasis"/>
    <property type="evidence" value="ECO:0007669"/>
    <property type="project" value="TreeGrafter"/>
</dbReference>